<organism evidence="2">
    <name type="scientific">Pyrodinium bahamense</name>
    <dbReference type="NCBI Taxonomy" id="73915"/>
    <lineage>
        <taxon>Eukaryota</taxon>
        <taxon>Sar</taxon>
        <taxon>Alveolata</taxon>
        <taxon>Dinophyceae</taxon>
        <taxon>Gonyaulacales</taxon>
        <taxon>Pyrocystaceae</taxon>
        <taxon>Pyrodinium</taxon>
    </lineage>
</organism>
<evidence type="ECO:0000256" key="1">
    <source>
        <dbReference type="SAM" id="MobiDB-lite"/>
    </source>
</evidence>
<feature type="compositionally biased region" description="Low complexity" evidence="1">
    <location>
        <begin position="1"/>
        <end position="12"/>
    </location>
</feature>
<name>A0A7S0FI75_9DINO</name>
<protein>
    <submittedName>
        <fullName evidence="2">Uncharacterized protein</fullName>
    </submittedName>
</protein>
<reference evidence="2" key="1">
    <citation type="submission" date="2021-01" db="EMBL/GenBank/DDBJ databases">
        <authorList>
            <person name="Corre E."/>
            <person name="Pelletier E."/>
            <person name="Niang G."/>
            <person name="Scheremetjew M."/>
            <person name="Finn R."/>
            <person name="Kale V."/>
            <person name="Holt S."/>
            <person name="Cochrane G."/>
            <person name="Meng A."/>
            <person name="Brown T."/>
            <person name="Cohen L."/>
        </authorList>
    </citation>
    <scope>NUCLEOTIDE SEQUENCE</scope>
    <source>
        <strain evidence="2">Pbaha01</strain>
    </source>
</reference>
<feature type="region of interest" description="Disordered" evidence="1">
    <location>
        <begin position="1"/>
        <end position="40"/>
    </location>
</feature>
<sequence length="105" mass="11406">MAAAGAAREGAAWPLPATAARGTAPWPAHEEPASSEEDEAGGLLLAVRRYSLACARHCPPQLRWEQQRWHHWECTGSDCSTEVDSKFDVEDEAEEPGSARYGGED</sequence>
<accession>A0A7S0FI75</accession>
<dbReference type="EMBL" id="HBEG01025126">
    <property type="protein sequence ID" value="CAD8361262.1"/>
    <property type="molecule type" value="Transcribed_RNA"/>
</dbReference>
<proteinExistence type="predicted"/>
<gene>
    <name evidence="2" type="ORF">PBAH0796_LOCUS15287</name>
</gene>
<evidence type="ECO:0000313" key="2">
    <source>
        <dbReference type="EMBL" id="CAD8361262.1"/>
    </source>
</evidence>
<dbReference type="AlphaFoldDB" id="A0A7S0FI75"/>